<comment type="caution">
    <text evidence="11">The sequence shown here is derived from an EMBL/GenBank/DDBJ whole genome shotgun (WGS) entry which is preliminary data.</text>
</comment>
<dbReference type="RefSeq" id="WP_201244991.1">
    <property type="nucleotide sequence ID" value="NZ_NHSF01000054.1"/>
</dbReference>
<evidence type="ECO:0000256" key="3">
    <source>
        <dbReference type="ARBA" id="ARBA00009948"/>
    </source>
</evidence>
<feature type="binding site" evidence="9">
    <location>
        <position position="28"/>
    </location>
    <ligand>
        <name>phosphoenolpyruvate</name>
        <dbReference type="ChEBI" id="CHEBI:58702"/>
    </ligand>
</feature>
<comment type="function">
    <text evidence="1 9">Catalyzes the transfer of the enolpyruvyl moiety of phosphoenolpyruvate (PEP) to the 5-hydroxyl of shikimate-3-phosphate (S3P) to produce enolpyruvyl shikimate-3-phosphate and inorganic phosphate.</text>
</comment>
<protein>
    <recommendedName>
        <fullName evidence="9">3-phosphoshikimate 1-carboxyvinyltransferase</fullName>
        <ecNumber evidence="9">2.5.1.19</ecNumber>
    </recommendedName>
    <alternativeName>
        <fullName evidence="9">5-enolpyruvylshikimate-3-phosphate synthase</fullName>
        <shortName evidence="9">EPSP synthase</shortName>
        <shortName evidence="9">EPSPS</shortName>
    </alternativeName>
</protein>
<organism evidence="11 12">
    <name type="scientific">Halochromatium salexigens</name>
    <name type="common">Chromatium salexigens</name>
    <dbReference type="NCBI Taxonomy" id="49447"/>
    <lineage>
        <taxon>Bacteria</taxon>
        <taxon>Pseudomonadati</taxon>
        <taxon>Pseudomonadota</taxon>
        <taxon>Gammaproteobacteria</taxon>
        <taxon>Chromatiales</taxon>
        <taxon>Chromatiaceae</taxon>
        <taxon>Halochromatium</taxon>
    </lineage>
</organism>
<dbReference type="Pfam" id="PF00275">
    <property type="entry name" value="EPSP_synthase"/>
    <property type="match status" value="1"/>
</dbReference>
<dbReference type="GO" id="GO:0003866">
    <property type="term" value="F:3-phosphoshikimate 1-carboxyvinyltransferase activity"/>
    <property type="evidence" value="ECO:0007669"/>
    <property type="project" value="UniProtKB-UniRule"/>
</dbReference>
<feature type="binding site" evidence="9">
    <location>
        <position position="33"/>
    </location>
    <ligand>
        <name>3-phosphoshikimate</name>
        <dbReference type="ChEBI" id="CHEBI:145989"/>
    </ligand>
</feature>
<evidence type="ECO:0000256" key="6">
    <source>
        <dbReference type="ARBA" id="ARBA00022679"/>
    </source>
</evidence>
<dbReference type="HAMAP" id="MF_00210">
    <property type="entry name" value="EPSP_synth"/>
    <property type="match status" value="1"/>
</dbReference>
<feature type="binding site" evidence="9">
    <location>
        <position position="176"/>
    </location>
    <ligand>
        <name>3-phosphoshikimate</name>
        <dbReference type="ChEBI" id="CHEBI:145989"/>
    </ligand>
</feature>
<comment type="subunit">
    <text evidence="9">Monomer.</text>
</comment>
<dbReference type="PANTHER" id="PTHR21090:SF5">
    <property type="entry name" value="PENTAFUNCTIONAL AROM POLYPEPTIDE"/>
    <property type="match status" value="1"/>
</dbReference>
<feature type="binding site" evidence="9">
    <location>
        <position position="353"/>
    </location>
    <ligand>
        <name>phosphoenolpyruvate</name>
        <dbReference type="ChEBI" id="CHEBI:58702"/>
    </ligand>
</feature>
<keyword evidence="6 9" id="KW-0808">Transferase</keyword>
<proteinExistence type="inferred from homology"/>
<keyword evidence="4 9" id="KW-0963">Cytoplasm</keyword>
<comment type="similarity">
    <text evidence="3 9">Belongs to the EPSP synthase family.</text>
</comment>
<comment type="subcellular location">
    <subcellularLocation>
        <location evidence="9">Cytoplasm</location>
    </subcellularLocation>
</comment>
<dbReference type="Proteomes" id="UP001296967">
    <property type="component" value="Unassembled WGS sequence"/>
</dbReference>
<dbReference type="InterPro" id="IPR013792">
    <property type="entry name" value="RNA3'P_cycl/enolpyr_Trfase_a/b"/>
</dbReference>
<evidence type="ECO:0000256" key="1">
    <source>
        <dbReference type="ARBA" id="ARBA00002174"/>
    </source>
</evidence>
<dbReference type="CDD" id="cd01556">
    <property type="entry name" value="EPSP_synthase"/>
    <property type="match status" value="1"/>
</dbReference>
<dbReference type="PANTHER" id="PTHR21090">
    <property type="entry name" value="AROM/DEHYDROQUINATE SYNTHASE"/>
    <property type="match status" value="1"/>
</dbReference>
<evidence type="ECO:0000256" key="9">
    <source>
        <dbReference type="HAMAP-Rule" id="MF_00210"/>
    </source>
</evidence>
<feature type="binding site" evidence="9">
    <location>
        <position position="176"/>
    </location>
    <ligand>
        <name>phosphoenolpyruvate</name>
        <dbReference type="ChEBI" id="CHEBI:58702"/>
    </ligand>
</feature>
<keyword evidence="12" id="KW-1185">Reference proteome</keyword>
<dbReference type="AlphaFoldDB" id="A0AAJ0XGB6"/>
<dbReference type="PROSITE" id="PS00104">
    <property type="entry name" value="EPSP_SYNTHASE_1"/>
    <property type="match status" value="1"/>
</dbReference>
<comment type="caution">
    <text evidence="9">Lacks conserved residue(s) required for the propagation of feature annotation.</text>
</comment>
<dbReference type="InterPro" id="IPR036968">
    <property type="entry name" value="Enolpyruvate_Tfrase_sf"/>
</dbReference>
<evidence type="ECO:0000313" key="11">
    <source>
        <dbReference type="EMBL" id="MBK5930512.1"/>
    </source>
</evidence>
<feature type="binding site" evidence="9">
    <location>
        <position position="349"/>
    </location>
    <ligand>
        <name>3-phosphoshikimate</name>
        <dbReference type="ChEBI" id="CHEBI:145989"/>
    </ligand>
</feature>
<dbReference type="PROSITE" id="PS00885">
    <property type="entry name" value="EPSP_SYNTHASE_2"/>
    <property type="match status" value="1"/>
</dbReference>
<dbReference type="FunFam" id="3.65.10.10:FF:000005">
    <property type="entry name" value="3-phosphoshikimate 1-carboxyvinyltransferase"/>
    <property type="match status" value="1"/>
</dbReference>
<evidence type="ECO:0000259" key="10">
    <source>
        <dbReference type="Pfam" id="PF00275"/>
    </source>
</evidence>
<comment type="catalytic activity">
    <reaction evidence="8">
        <text>3-phosphoshikimate + phosphoenolpyruvate = 5-O-(1-carboxyvinyl)-3-phosphoshikimate + phosphate</text>
        <dbReference type="Rhea" id="RHEA:21256"/>
        <dbReference type="ChEBI" id="CHEBI:43474"/>
        <dbReference type="ChEBI" id="CHEBI:57701"/>
        <dbReference type="ChEBI" id="CHEBI:58702"/>
        <dbReference type="ChEBI" id="CHEBI:145989"/>
        <dbReference type="EC" id="2.5.1.19"/>
    </reaction>
    <physiologicalReaction direction="left-to-right" evidence="8">
        <dbReference type="Rhea" id="RHEA:21257"/>
    </physiologicalReaction>
</comment>
<feature type="binding site" evidence="9">
    <location>
        <position position="29"/>
    </location>
    <ligand>
        <name>3-phosphoshikimate</name>
        <dbReference type="ChEBI" id="CHEBI:145989"/>
    </ligand>
</feature>
<dbReference type="PIRSF" id="PIRSF000505">
    <property type="entry name" value="EPSPS"/>
    <property type="match status" value="1"/>
</dbReference>
<feature type="domain" description="Enolpyruvate transferase" evidence="10">
    <location>
        <begin position="14"/>
        <end position="430"/>
    </location>
</feature>
<reference evidence="11" key="2">
    <citation type="journal article" date="2020" name="Microorganisms">
        <title>Osmotic Adaptation and Compatible Solute Biosynthesis of Phototrophic Bacteria as Revealed from Genome Analyses.</title>
        <authorList>
            <person name="Imhoff J.F."/>
            <person name="Rahn T."/>
            <person name="Kunzel S."/>
            <person name="Keller A."/>
            <person name="Neulinger S.C."/>
        </authorList>
    </citation>
    <scope>NUCLEOTIDE SEQUENCE</scope>
    <source>
        <strain evidence="11">DSM 4395</strain>
    </source>
</reference>
<dbReference type="SUPFAM" id="SSF55205">
    <property type="entry name" value="EPT/RTPC-like"/>
    <property type="match status" value="1"/>
</dbReference>
<dbReference type="GO" id="GO:0009073">
    <property type="term" value="P:aromatic amino acid family biosynthetic process"/>
    <property type="evidence" value="ECO:0007669"/>
    <property type="project" value="UniProtKB-KW"/>
</dbReference>
<comment type="pathway">
    <text evidence="2 9">Metabolic intermediate biosynthesis; chorismate biosynthesis; chorismate from D-erythrose 4-phosphate and phosphoenolpyruvate: step 6/7.</text>
</comment>
<feature type="active site" description="Proton acceptor" evidence="9">
    <location>
        <position position="322"/>
    </location>
</feature>
<name>A0AAJ0XGB6_HALSE</name>
<evidence type="ECO:0000256" key="5">
    <source>
        <dbReference type="ARBA" id="ARBA00022605"/>
    </source>
</evidence>
<feature type="binding site" evidence="9">
    <location>
        <position position="129"/>
    </location>
    <ligand>
        <name>phosphoenolpyruvate</name>
        <dbReference type="ChEBI" id="CHEBI:58702"/>
    </ligand>
</feature>
<gene>
    <name evidence="9" type="primary">aroA</name>
    <name evidence="11" type="ORF">CCR82_08260</name>
</gene>
<sequence length="450" mass="46425">MTASAQSLSFELAPGGALRGELRVPGDKSISHRAVMLAALAEGTTEIDGFLEGADSLATLAAFRAMGVAAEGPSAGRLQVHGVGLHGLNDPGRALDLGNSGTSMRLLSGLLAGQRFATTLIGDASLSRRPMGRVIEPLRQMGAHIEATPEGRAPLGLLPVERLQGIDYPLPVASAQVKSSLLLAGLYAQGETCVSEPAPTRDHTERMLGAFGYSVRRAGNRVCLSGGGRLVAAPLSIPADVSSAAFFLVGASIAPGSDLTLTQVGMNPTRLGVVNILRQMGADIAIERPRELGGEPVADLRVRAAPLHGIAIPQEQVPLAIDEFPALFIAAACADGETLLSGASELRVKESDRIQVMADGLAALGVEAEPRPDGMRIRGLGAAGLLGGGEVEAHGDHRIAMAFAISALRAAAPIRVEDCANVETSFPDFVGLAAAVGLPITELRDVERQA</sequence>
<dbReference type="FunFam" id="3.65.10.10:FF:000006">
    <property type="entry name" value="3-phosphoshikimate 1-carboxyvinyltransferase"/>
    <property type="match status" value="1"/>
</dbReference>
<evidence type="ECO:0000256" key="8">
    <source>
        <dbReference type="ARBA" id="ARBA00044633"/>
    </source>
</evidence>
<feature type="binding site" evidence="9">
    <location>
        <position position="174"/>
    </location>
    <ligand>
        <name>3-phosphoshikimate</name>
        <dbReference type="ChEBI" id="CHEBI:145989"/>
    </ligand>
</feature>
<evidence type="ECO:0000256" key="4">
    <source>
        <dbReference type="ARBA" id="ARBA00022490"/>
    </source>
</evidence>
<dbReference type="EMBL" id="NHSF01000054">
    <property type="protein sequence ID" value="MBK5930512.1"/>
    <property type="molecule type" value="Genomic_DNA"/>
</dbReference>
<feature type="binding site" evidence="9">
    <location>
        <position position="398"/>
    </location>
    <ligand>
        <name>phosphoenolpyruvate</name>
        <dbReference type="ChEBI" id="CHEBI:58702"/>
    </ligand>
</feature>
<evidence type="ECO:0000256" key="7">
    <source>
        <dbReference type="ARBA" id="ARBA00023141"/>
    </source>
</evidence>
<feature type="binding site" evidence="9">
    <location>
        <position position="322"/>
    </location>
    <ligand>
        <name>3-phosphoshikimate</name>
        <dbReference type="ChEBI" id="CHEBI:145989"/>
    </ligand>
</feature>
<dbReference type="GO" id="GO:0008652">
    <property type="term" value="P:amino acid biosynthetic process"/>
    <property type="evidence" value="ECO:0007669"/>
    <property type="project" value="UniProtKB-KW"/>
</dbReference>
<reference evidence="11" key="1">
    <citation type="submission" date="2017-05" db="EMBL/GenBank/DDBJ databases">
        <authorList>
            <person name="Imhoff J.F."/>
            <person name="Rahn T."/>
            <person name="Kuenzel S."/>
            <person name="Neulinger S.C."/>
        </authorList>
    </citation>
    <scope>NUCLEOTIDE SEQUENCE</scope>
    <source>
        <strain evidence="11">DSM 4395</strain>
    </source>
</reference>
<feature type="binding site" evidence="9">
    <location>
        <position position="101"/>
    </location>
    <ligand>
        <name>phosphoenolpyruvate</name>
        <dbReference type="ChEBI" id="CHEBI:58702"/>
    </ligand>
</feature>
<evidence type="ECO:0000313" key="12">
    <source>
        <dbReference type="Proteomes" id="UP001296967"/>
    </source>
</evidence>
<dbReference type="GO" id="GO:0009423">
    <property type="term" value="P:chorismate biosynthetic process"/>
    <property type="evidence" value="ECO:0007669"/>
    <property type="project" value="UniProtKB-UniRule"/>
</dbReference>
<dbReference type="EC" id="2.5.1.19" evidence="9"/>
<dbReference type="InterPro" id="IPR006264">
    <property type="entry name" value="EPSP_synthase"/>
</dbReference>
<evidence type="ECO:0000256" key="2">
    <source>
        <dbReference type="ARBA" id="ARBA00004811"/>
    </source>
</evidence>
<dbReference type="Gene3D" id="3.65.10.10">
    <property type="entry name" value="Enolpyruvate transferase domain"/>
    <property type="match status" value="2"/>
</dbReference>
<dbReference type="GO" id="GO:0005737">
    <property type="term" value="C:cytoplasm"/>
    <property type="evidence" value="ECO:0007669"/>
    <property type="project" value="UniProtKB-SubCell"/>
</dbReference>
<keyword evidence="5 9" id="KW-0028">Amino-acid biosynthesis</keyword>
<accession>A0AAJ0XGB6</accession>
<feature type="binding site" evidence="9">
    <location>
        <position position="28"/>
    </location>
    <ligand>
        <name>3-phosphoshikimate</name>
        <dbReference type="ChEBI" id="CHEBI:145989"/>
    </ligand>
</feature>
<dbReference type="InterPro" id="IPR023193">
    <property type="entry name" value="EPSP_synthase_CS"/>
</dbReference>
<dbReference type="NCBIfam" id="TIGR01356">
    <property type="entry name" value="aroA"/>
    <property type="match status" value="1"/>
</dbReference>
<keyword evidence="7 9" id="KW-0057">Aromatic amino acid biosynthesis</keyword>
<dbReference type="InterPro" id="IPR001986">
    <property type="entry name" value="Enolpyruvate_Tfrase_dom"/>
</dbReference>